<feature type="compositionally biased region" description="Basic and acidic residues" evidence="2">
    <location>
        <begin position="325"/>
        <end position="340"/>
    </location>
</feature>
<feature type="domain" description="ArsA/GET3 Anion-transporting ATPase-like" evidence="3">
    <location>
        <begin position="1"/>
        <end position="38"/>
    </location>
</feature>
<dbReference type="Pfam" id="PF02374">
    <property type="entry name" value="ArsA_ATPase"/>
    <property type="match status" value="2"/>
</dbReference>
<evidence type="ECO:0000256" key="2">
    <source>
        <dbReference type="SAM" id="MobiDB-lite"/>
    </source>
</evidence>
<reference evidence="5" key="1">
    <citation type="submission" date="2016-12" db="EMBL/GenBank/DDBJ databases">
        <title>Genome sequence of Streptomyces antioxidans MUSC 164.</title>
        <authorList>
            <person name="Lee L.-H."/>
            <person name="Ser H.-L."/>
        </authorList>
    </citation>
    <scope>NUCLEOTIDE SEQUENCE [LARGE SCALE GENOMIC DNA]</scope>
    <source>
        <strain evidence="5">MUSC 164</strain>
    </source>
</reference>
<dbReference type="Gene3D" id="3.40.50.300">
    <property type="entry name" value="P-loop containing nucleotide triphosphate hydrolases"/>
    <property type="match status" value="1"/>
</dbReference>
<dbReference type="Gene3D" id="2.60.40.790">
    <property type="match status" value="1"/>
</dbReference>
<dbReference type="GO" id="GO:0016887">
    <property type="term" value="F:ATP hydrolysis activity"/>
    <property type="evidence" value="ECO:0007669"/>
    <property type="project" value="InterPro"/>
</dbReference>
<organism evidence="5 6">
    <name type="scientific">Streptomyces antioxidans</name>
    <dbReference type="NCBI Taxonomy" id="1507734"/>
    <lineage>
        <taxon>Bacteria</taxon>
        <taxon>Bacillati</taxon>
        <taxon>Actinomycetota</taxon>
        <taxon>Actinomycetes</taxon>
        <taxon>Kitasatosporales</taxon>
        <taxon>Streptomycetaceae</taxon>
        <taxon>Streptomyces</taxon>
    </lineage>
</organism>
<comment type="caution">
    <text evidence="5">The sequence shown here is derived from an EMBL/GenBank/DDBJ whole genome shotgun (WGS) entry which is preliminary data.</text>
</comment>
<feature type="region of interest" description="Disordered" evidence="2">
    <location>
        <begin position="297"/>
        <end position="370"/>
    </location>
</feature>
<name>A0A1V4D4Z5_9ACTN</name>
<feature type="domain" description="ArsA HSP20-like" evidence="4">
    <location>
        <begin position="384"/>
        <end position="442"/>
    </location>
</feature>
<feature type="compositionally biased region" description="Low complexity" evidence="2">
    <location>
        <begin position="341"/>
        <end position="354"/>
    </location>
</feature>
<evidence type="ECO:0000259" key="3">
    <source>
        <dbReference type="Pfam" id="PF02374"/>
    </source>
</evidence>
<sequence length="453" mass="48442">MRTVLVTGTGGAGRTTVAAATALAAAREGQRTLLLTADADGTPEALLGIGAPRSVPGRPADRLPWSVPAELAPGLWAARVVTDEWFRGELTALQDRGHGLLDLLGATPLDGEELTALPGVEAIALLRALRAAQTAPPGTGWDVLVVDMPPAPDTVALLALPEQLRRYLRRLLPAERQAARALRPMLAQLAGVPMPAQKLYETAERWERELAAVQGVIESEATTVRLVVEPGPLADRALRTARVGLALHGCRVEALIANRLLPTGSSDPWLAALSGQQQDALKELYEQWAPAVPVRELPHLGRDPHGLGDPRPAEPDPDSGQPHSAEPRRPTERRLGDAARRAPAGPADLADLAGTVGPPGARPDRPVPDPWTVEDRLAEDGVLLWRLPLPGADRDGLSLVRRGDELIVTVAPFHRVLPLPSALRRCTVSGAGLRDGWLQVRFTPDPDLWPKRL</sequence>
<dbReference type="PANTHER" id="PTHR10803">
    <property type="entry name" value="ARSENICAL PUMP-DRIVING ATPASE ARSENITE-TRANSLOCATING ATPASE"/>
    <property type="match status" value="1"/>
</dbReference>
<dbReference type="SUPFAM" id="SSF52540">
    <property type="entry name" value="P-loop containing nucleoside triphosphate hydrolases"/>
    <property type="match status" value="1"/>
</dbReference>
<proteinExistence type="inferred from homology"/>
<dbReference type="InterPro" id="IPR016300">
    <property type="entry name" value="ATPase_ArsA/GET3"/>
</dbReference>
<dbReference type="Pfam" id="PF17886">
    <property type="entry name" value="ArsA_HSP20"/>
    <property type="match status" value="1"/>
</dbReference>
<evidence type="ECO:0000259" key="4">
    <source>
        <dbReference type="Pfam" id="PF17886"/>
    </source>
</evidence>
<accession>A0A1V4D4Z5</accession>
<feature type="domain" description="ArsA/GET3 Anion-transporting ATPase-like" evidence="3">
    <location>
        <begin position="111"/>
        <end position="302"/>
    </location>
</feature>
<evidence type="ECO:0000313" key="6">
    <source>
        <dbReference type="Proteomes" id="UP000033615"/>
    </source>
</evidence>
<gene>
    <name evidence="5" type="ORF">VT50_0217135</name>
</gene>
<keyword evidence="6" id="KW-1185">Reference proteome</keyword>
<dbReference type="Proteomes" id="UP000033615">
    <property type="component" value="Unassembled WGS sequence"/>
</dbReference>
<dbReference type="InterPro" id="IPR027417">
    <property type="entry name" value="P-loop_NTPase"/>
</dbReference>
<feature type="compositionally biased region" description="Basic and acidic residues" evidence="2">
    <location>
        <begin position="297"/>
        <end position="314"/>
    </location>
</feature>
<dbReference type="AlphaFoldDB" id="A0A1V4D4Z5"/>
<evidence type="ECO:0000313" key="5">
    <source>
        <dbReference type="EMBL" id="OPF79090.1"/>
    </source>
</evidence>
<dbReference type="RefSeq" id="WP_046086104.1">
    <property type="nucleotide sequence ID" value="NZ_LAKD02000041.1"/>
</dbReference>
<dbReference type="InterPro" id="IPR025723">
    <property type="entry name" value="ArsA/GET3_ATPase-like"/>
</dbReference>
<protein>
    <recommendedName>
        <fullName evidence="7">Arsenic-transporting ATPase</fullName>
    </recommendedName>
</protein>
<evidence type="ECO:0008006" key="7">
    <source>
        <dbReference type="Google" id="ProtNLM"/>
    </source>
</evidence>
<dbReference type="EMBL" id="LAKD02000041">
    <property type="protein sequence ID" value="OPF79090.1"/>
    <property type="molecule type" value="Genomic_DNA"/>
</dbReference>
<dbReference type="OrthoDB" id="9780677at2"/>
<comment type="similarity">
    <text evidence="1">Belongs to the arsA ATPase family.</text>
</comment>
<dbReference type="PANTHER" id="PTHR10803:SF3">
    <property type="entry name" value="ATPASE GET3"/>
    <property type="match status" value="1"/>
</dbReference>
<dbReference type="InterPro" id="IPR008978">
    <property type="entry name" value="HSP20-like_chaperone"/>
</dbReference>
<dbReference type="InterPro" id="IPR040612">
    <property type="entry name" value="ArsA_HSP20-like"/>
</dbReference>
<evidence type="ECO:0000256" key="1">
    <source>
        <dbReference type="ARBA" id="ARBA00011040"/>
    </source>
</evidence>
<dbReference type="GO" id="GO:0005524">
    <property type="term" value="F:ATP binding"/>
    <property type="evidence" value="ECO:0007669"/>
    <property type="project" value="InterPro"/>
</dbReference>